<protein>
    <submittedName>
        <fullName evidence="2">Uncharacterized protein</fullName>
    </submittedName>
</protein>
<proteinExistence type="predicted"/>
<gene>
    <name evidence="2" type="ORF">GCM10009727_44010</name>
</gene>
<reference evidence="2 3" key="1">
    <citation type="journal article" date="2019" name="Int. J. Syst. Evol. Microbiol.">
        <title>The Global Catalogue of Microorganisms (GCM) 10K type strain sequencing project: providing services to taxonomists for standard genome sequencing and annotation.</title>
        <authorList>
            <consortium name="The Broad Institute Genomics Platform"/>
            <consortium name="The Broad Institute Genome Sequencing Center for Infectious Disease"/>
            <person name="Wu L."/>
            <person name="Ma J."/>
        </authorList>
    </citation>
    <scope>NUCLEOTIDE SEQUENCE [LARGE SCALE GENOMIC DNA]</scope>
    <source>
        <strain evidence="2 3">JCM 13850</strain>
    </source>
</reference>
<comment type="caution">
    <text evidence="2">The sequence shown here is derived from an EMBL/GenBank/DDBJ whole genome shotgun (WGS) entry which is preliminary data.</text>
</comment>
<feature type="compositionally biased region" description="Polar residues" evidence="1">
    <location>
        <begin position="22"/>
        <end position="39"/>
    </location>
</feature>
<dbReference type="EMBL" id="BAAAMR010000038">
    <property type="protein sequence ID" value="GAA2144332.1"/>
    <property type="molecule type" value="Genomic_DNA"/>
</dbReference>
<dbReference type="Proteomes" id="UP001501020">
    <property type="component" value="Unassembled WGS sequence"/>
</dbReference>
<evidence type="ECO:0000313" key="3">
    <source>
        <dbReference type="Proteomes" id="UP001501020"/>
    </source>
</evidence>
<evidence type="ECO:0000313" key="2">
    <source>
        <dbReference type="EMBL" id="GAA2144332.1"/>
    </source>
</evidence>
<organism evidence="2 3">
    <name type="scientific">Actinomadura napierensis</name>
    <dbReference type="NCBI Taxonomy" id="267854"/>
    <lineage>
        <taxon>Bacteria</taxon>
        <taxon>Bacillati</taxon>
        <taxon>Actinomycetota</taxon>
        <taxon>Actinomycetes</taxon>
        <taxon>Streptosporangiales</taxon>
        <taxon>Thermomonosporaceae</taxon>
        <taxon>Actinomadura</taxon>
    </lineage>
</organism>
<feature type="region of interest" description="Disordered" evidence="1">
    <location>
        <begin position="1"/>
        <end position="39"/>
    </location>
</feature>
<feature type="region of interest" description="Disordered" evidence="1">
    <location>
        <begin position="73"/>
        <end position="112"/>
    </location>
</feature>
<feature type="compositionally biased region" description="Basic residues" evidence="1">
    <location>
        <begin position="102"/>
        <end position="112"/>
    </location>
</feature>
<sequence>MARIPVPAARGHIHTVPPRQAAVTSVSTASRPELVSPTTSPLWCRARAAGARQVTLPEYGVVPAKVQRTATVRGPFRCGRRPGADPPVTGTGGGLGPVRGSLGRRRSGAAIR</sequence>
<name>A0ABN2ZM87_9ACTN</name>
<accession>A0ABN2ZM87</accession>
<keyword evidence="3" id="KW-1185">Reference proteome</keyword>
<evidence type="ECO:0000256" key="1">
    <source>
        <dbReference type="SAM" id="MobiDB-lite"/>
    </source>
</evidence>